<name>A0A4R8T3X5_9PEZI</name>
<evidence type="ECO:0000313" key="3">
    <source>
        <dbReference type="Proteomes" id="UP000295604"/>
    </source>
</evidence>
<reference evidence="2 3" key="1">
    <citation type="submission" date="2018-11" db="EMBL/GenBank/DDBJ databases">
        <title>Genome sequence and assembly of Colletotrichum sidae.</title>
        <authorList>
            <person name="Gan P."/>
            <person name="Shirasu K."/>
        </authorList>
    </citation>
    <scope>NUCLEOTIDE SEQUENCE [LARGE SCALE GENOMIC DNA]</scope>
    <source>
        <strain evidence="2 3">CBS 518.97</strain>
    </source>
</reference>
<keyword evidence="3" id="KW-1185">Reference proteome</keyword>
<dbReference type="EMBL" id="QAPF01000316">
    <property type="protein sequence ID" value="TEA11848.1"/>
    <property type="molecule type" value="Genomic_DNA"/>
</dbReference>
<accession>A0A4R8T3X5</accession>
<dbReference type="Proteomes" id="UP000295604">
    <property type="component" value="Unassembled WGS sequence"/>
</dbReference>
<feature type="compositionally biased region" description="Acidic residues" evidence="1">
    <location>
        <begin position="110"/>
        <end position="142"/>
    </location>
</feature>
<protein>
    <submittedName>
        <fullName evidence="2">Uncharacterized protein</fullName>
    </submittedName>
</protein>
<proteinExistence type="predicted"/>
<feature type="compositionally biased region" description="Basic and acidic residues" evidence="1">
    <location>
        <begin position="143"/>
        <end position="152"/>
    </location>
</feature>
<comment type="caution">
    <text evidence="2">The sequence shown here is derived from an EMBL/GenBank/DDBJ whole genome shotgun (WGS) entry which is preliminary data.</text>
</comment>
<evidence type="ECO:0000313" key="2">
    <source>
        <dbReference type="EMBL" id="TEA11848.1"/>
    </source>
</evidence>
<organism evidence="2 3">
    <name type="scientific">Colletotrichum sidae</name>
    <dbReference type="NCBI Taxonomy" id="1347389"/>
    <lineage>
        <taxon>Eukaryota</taxon>
        <taxon>Fungi</taxon>
        <taxon>Dikarya</taxon>
        <taxon>Ascomycota</taxon>
        <taxon>Pezizomycotina</taxon>
        <taxon>Sordariomycetes</taxon>
        <taxon>Hypocreomycetidae</taxon>
        <taxon>Glomerellales</taxon>
        <taxon>Glomerellaceae</taxon>
        <taxon>Colletotrichum</taxon>
        <taxon>Colletotrichum orbiculare species complex</taxon>
    </lineage>
</organism>
<gene>
    <name evidence="2" type="ORF">C8034_v007082</name>
</gene>
<evidence type="ECO:0000256" key="1">
    <source>
        <dbReference type="SAM" id="MobiDB-lite"/>
    </source>
</evidence>
<feature type="region of interest" description="Disordered" evidence="1">
    <location>
        <begin position="81"/>
        <end position="152"/>
    </location>
</feature>
<dbReference type="AlphaFoldDB" id="A0A4R8T3X5"/>
<sequence>MDGWMEGWRGEVRGEGAGWAGLGWPVCRLLGRVWEVIDGDGNGNEEKGIGNTVVLRRHGDDGEEWMERTVTGGLAKAGRAFIQPGSGTGKVWGPVETTDWDAKKAAASADQDESKDDDDDDTEDDDTDDDDNDNDDEDDDDNDVGHGEGEEE</sequence>